<evidence type="ECO:0000313" key="2">
    <source>
        <dbReference type="EMBL" id="MFC7667987.1"/>
    </source>
</evidence>
<proteinExistence type="predicted"/>
<comment type="caution">
    <text evidence="2">The sequence shown here is derived from an EMBL/GenBank/DDBJ whole genome shotgun (WGS) entry which is preliminary data.</text>
</comment>
<feature type="transmembrane region" description="Helical" evidence="1">
    <location>
        <begin position="252"/>
        <end position="279"/>
    </location>
</feature>
<evidence type="ECO:0008006" key="4">
    <source>
        <dbReference type="Google" id="ProtNLM"/>
    </source>
</evidence>
<evidence type="ECO:0000313" key="3">
    <source>
        <dbReference type="Proteomes" id="UP001596513"/>
    </source>
</evidence>
<accession>A0ABW2U6I3</accession>
<gene>
    <name evidence="2" type="ORF">ACFQT0_11775</name>
</gene>
<keyword evidence="3" id="KW-1185">Reference proteome</keyword>
<keyword evidence="1" id="KW-0812">Transmembrane</keyword>
<protein>
    <recommendedName>
        <fullName evidence="4">Glycerophosphoryl diester phosphodiesterase membrane domain-containing protein</fullName>
    </recommendedName>
</protein>
<feature type="transmembrane region" description="Helical" evidence="1">
    <location>
        <begin position="93"/>
        <end position="116"/>
    </location>
</feature>
<keyword evidence="1" id="KW-0472">Membrane</keyword>
<organism evidence="2 3">
    <name type="scientific">Hymenobacter humi</name>
    <dbReference type="NCBI Taxonomy" id="1411620"/>
    <lineage>
        <taxon>Bacteria</taxon>
        <taxon>Pseudomonadati</taxon>
        <taxon>Bacteroidota</taxon>
        <taxon>Cytophagia</taxon>
        <taxon>Cytophagales</taxon>
        <taxon>Hymenobacteraceae</taxon>
        <taxon>Hymenobacter</taxon>
    </lineage>
</organism>
<dbReference type="EMBL" id="JBHTEK010000001">
    <property type="protein sequence ID" value="MFC7667987.1"/>
    <property type="molecule type" value="Genomic_DNA"/>
</dbReference>
<dbReference type="RefSeq" id="WP_380202942.1">
    <property type="nucleotide sequence ID" value="NZ_JBHTEK010000001.1"/>
</dbReference>
<keyword evidence="1" id="KW-1133">Transmembrane helix</keyword>
<dbReference type="Proteomes" id="UP001596513">
    <property type="component" value="Unassembled WGS sequence"/>
</dbReference>
<reference evidence="3" key="1">
    <citation type="journal article" date="2019" name="Int. J. Syst. Evol. Microbiol.">
        <title>The Global Catalogue of Microorganisms (GCM) 10K type strain sequencing project: providing services to taxonomists for standard genome sequencing and annotation.</title>
        <authorList>
            <consortium name="The Broad Institute Genomics Platform"/>
            <consortium name="The Broad Institute Genome Sequencing Center for Infectious Disease"/>
            <person name="Wu L."/>
            <person name="Ma J."/>
        </authorList>
    </citation>
    <scope>NUCLEOTIDE SEQUENCE [LARGE SCALE GENOMIC DNA]</scope>
    <source>
        <strain evidence="3">JCM 19635</strain>
    </source>
</reference>
<feature type="transmembrane region" description="Helical" evidence="1">
    <location>
        <begin position="38"/>
        <end position="57"/>
    </location>
</feature>
<feature type="transmembrane region" description="Helical" evidence="1">
    <location>
        <begin position="149"/>
        <end position="182"/>
    </location>
</feature>
<feature type="transmembrane region" description="Helical" evidence="1">
    <location>
        <begin position="203"/>
        <end position="232"/>
    </location>
</feature>
<evidence type="ECO:0000256" key="1">
    <source>
        <dbReference type="SAM" id="Phobius"/>
    </source>
</evidence>
<sequence>MRLRFTQESDFRQQRDFGQKISATFEFISAHWRGLGRALLYIVLPAAILQGILAGLMQRQLLMTGLRDAQTHGTRVGLSEGLLMFTQMTQSPYYSLTIIMSGIFITLLILTVYSYIRLCLHPSSSDEPISVGAVWAGVKNEFLSSFLSYFGLLLMVIVGYLFLLIPGIYLSVALSIFFAVKLMEGTGFGASVSRSLRLTRGKWWSTLGLLFIMAFLLAICSGTIGAVIGAIVGGIGAALGLYKTGDPGTAVGLFAVITSSLGSLFNLLIYPPLLIALAFQYFNLVERHDGVGLRNMVSQLGQAPVTVPNSAYRPDEEGEY</sequence>
<name>A0ABW2U6I3_9BACT</name>